<evidence type="ECO:0000313" key="2">
    <source>
        <dbReference type="Proteomes" id="UP001145114"/>
    </source>
</evidence>
<dbReference type="EC" id="2.7.11.1" evidence="1"/>
<keyword evidence="1" id="KW-0808">Transferase</keyword>
<dbReference type="Proteomes" id="UP001145114">
    <property type="component" value="Unassembled WGS sequence"/>
</dbReference>
<feature type="non-terminal residue" evidence="1">
    <location>
        <position position="308"/>
    </location>
</feature>
<proteinExistence type="predicted"/>
<protein>
    <submittedName>
        <fullName evidence="1">U4/U6 small nuclear ribonucleoprotein prp4</fullName>
        <ecNumber evidence="1">2.7.11.1</ecNumber>
    </submittedName>
</protein>
<keyword evidence="1" id="KW-0687">Ribonucleoprotein</keyword>
<sequence>MPSPKPDAGFVAREDKRGTEGSVVAPSSYHEAGKKVMQRVLAASQDEMVTSGIRQPARNVVAERTSRVARQDTADEGCGDGIEDDIDIFADDGTTPIDPKALATKVPLVLPSALSSNKARMIDDFDDDEGYYRATPGEKLDDGRYQIATQLGQGVFSSVVRALDLMDGGMPVAIKIIRNNETMYKAGMKELGILQRLQEADPHGKKHVIQLRGHFKHRGHLCIVFESLSMNLREVIKKYGHETGLNMKAVRAYAQQLFLALSLLEKCRVMHADIKPDNILVTGKMNVLKLCDLGSASDVRENDITPYL</sequence>
<keyword evidence="2" id="KW-1185">Reference proteome</keyword>
<reference evidence="1" key="1">
    <citation type="submission" date="2022-06" db="EMBL/GenBank/DDBJ databases">
        <title>Phylogenomic reconstructions and comparative analyses of Kickxellomycotina fungi.</title>
        <authorList>
            <person name="Reynolds N.K."/>
            <person name="Stajich J.E."/>
            <person name="Barry K."/>
            <person name="Grigoriev I.V."/>
            <person name="Crous P."/>
            <person name="Smith M.E."/>
        </authorList>
    </citation>
    <scope>NUCLEOTIDE SEQUENCE</scope>
    <source>
        <strain evidence="1">RSA 2271</strain>
    </source>
</reference>
<evidence type="ECO:0000313" key="1">
    <source>
        <dbReference type="EMBL" id="KAJ1677361.1"/>
    </source>
</evidence>
<comment type="caution">
    <text evidence="1">The sequence shown here is derived from an EMBL/GenBank/DDBJ whole genome shotgun (WGS) entry which is preliminary data.</text>
</comment>
<gene>
    <name evidence="1" type="primary">PRP4_1</name>
    <name evidence="1" type="ORF">EV182_006335</name>
</gene>
<organism evidence="1 2">
    <name type="scientific">Spiromyces aspiralis</name>
    <dbReference type="NCBI Taxonomy" id="68401"/>
    <lineage>
        <taxon>Eukaryota</taxon>
        <taxon>Fungi</taxon>
        <taxon>Fungi incertae sedis</taxon>
        <taxon>Zoopagomycota</taxon>
        <taxon>Kickxellomycotina</taxon>
        <taxon>Kickxellomycetes</taxon>
        <taxon>Kickxellales</taxon>
        <taxon>Kickxellaceae</taxon>
        <taxon>Spiromyces</taxon>
    </lineage>
</organism>
<dbReference type="EMBL" id="JAMZIH010002572">
    <property type="protein sequence ID" value="KAJ1677361.1"/>
    <property type="molecule type" value="Genomic_DNA"/>
</dbReference>
<name>A0ACC1HM22_9FUNG</name>
<accession>A0ACC1HM22</accession>